<protein>
    <submittedName>
        <fullName evidence="2">Uncharacterized protein</fullName>
    </submittedName>
</protein>
<sequence length="64" mass="7548">MLGSFAEFERAVINERTRNGGIAIFYPETMPRFYLGIILFLNICLIYLNKIFKTKSLLRIYLQI</sequence>
<evidence type="ECO:0000256" key="1">
    <source>
        <dbReference type="SAM" id="Phobius"/>
    </source>
</evidence>
<keyword evidence="1" id="KW-0812">Transmembrane</keyword>
<accession>A0A645A5Q8</accession>
<keyword evidence="1" id="KW-0472">Membrane</keyword>
<organism evidence="2">
    <name type="scientific">bioreactor metagenome</name>
    <dbReference type="NCBI Taxonomy" id="1076179"/>
    <lineage>
        <taxon>unclassified sequences</taxon>
        <taxon>metagenomes</taxon>
        <taxon>ecological metagenomes</taxon>
    </lineage>
</organism>
<dbReference type="AlphaFoldDB" id="A0A645A5Q8"/>
<gene>
    <name evidence="2" type="ORF">SDC9_95152</name>
</gene>
<evidence type="ECO:0000313" key="2">
    <source>
        <dbReference type="EMBL" id="MPM48427.1"/>
    </source>
</evidence>
<reference evidence="2" key="1">
    <citation type="submission" date="2019-08" db="EMBL/GenBank/DDBJ databases">
        <authorList>
            <person name="Kucharzyk K."/>
            <person name="Murdoch R.W."/>
            <person name="Higgins S."/>
            <person name="Loffler F."/>
        </authorList>
    </citation>
    <scope>NUCLEOTIDE SEQUENCE</scope>
</reference>
<name>A0A645A5Q8_9ZZZZ</name>
<feature type="transmembrane region" description="Helical" evidence="1">
    <location>
        <begin position="33"/>
        <end position="52"/>
    </location>
</feature>
<comment type="caution">
    <text evidence="2">The sequence shown here is derived from an EMBL/GenBank/DDBJ whole genome shotgun (WGS) entry which is preliminary data.</text>
</comment>
<dbReference type="EMBL" id="VSSQ01012092">
    <property type="protein sequence ID" value="MPM48427.1"/>
    <property type="molecule type" value="Genomic_DNA"/>
</dbReference>
<proteinExistence type="predicted"/>
<keyword evidence="1" id="KW-1133">Transmembrane helix</keyword>